<evidence type="ECO:0000256" key="2">
    <source>
        <dbReference type="ARBA" id="ARBA00005645"/>
    </source>
</evidence>
<organism evidence="7 8">
    <name type="scientific">Phyllotreta striolata</name>
    <name type="common">Striped flea beetle</name>
    <name type="synonym">Crioceris striolata</name>
    <dbReference type="NCBI Taxonomy" id="444603"/>
    <lineage>
        <taxon>Eukaryota</taxon>
        <taxon>Metazoa</taxon>
        <taxon>Ecdysozoa</taxon>
        <taxon>Arthropoda</taxon>
        <taxon>Hexapoda</taxon>
        <taxon>Insecta</taxon>
        <taxon>Pterygota</taxon>
        <taxon>Neoptera</taxon>
        <taxon>Endopterygota</taxon>
        <taxon>Coleoptera</taxon>
        <taxon>Polyphaga</taxon>
        <taxon>Cucujiformia</taxon>
        <taxon>Chrysomeloidea</taxon>
        <taxon>Chrysomelidae</taxon>
        <taxon>Galerucinae</taxon>
        <taxon>Alticini</taxon>
        <taxon>Phyllotreta</taxon>
    </lineage>
</organism>
<evidence type="ECO:0000256" key="5">
    <source>
        <dbReference type="ARBA" id="ARBA00023136"/>
    </source>
</evidence>
<comment type="similarity">
    <text evidence="2">Belongs to the OB-RGRP/VPS55 family.</text>
</comment>
<name>A0A9P0DJT1_PHYSR</name>
<dbReference type="Proteomes" id="UP001153712">
    <property type="component" value="Chromosome 1"/>
</dbReference>
<evidence type="ECO:0000313" key="8">
    <source>
        <dbReference type="Proteomes" id="UP001153712"/>
    </source>
</evidence>
<evidence type="ECO:0000256" key="4">
    <source>
        <dbReference type="ARBA" id="ARBA00022989"/>
    </source>
</evidence>
<keyword evidence="3 6" id="KW-0812">Transmembrane</keyword>
<protein>
    <recommendedName>
        <fullName evidence="9">Leptin receptor gene-related protein</fullName>
    </recommendedName>
</protein>
<dbReference type="PANTHER" id="PTHR12050">
    <property type="entry name" value="LEPTIN RECEPTOR-RELATED"/>
    <property type="match status" value="1"/>
</dbReference>
<accession>A0A9P0DJT1</accession>
<dbReference type="OrthoDB" id="14246at2759"/>
<keyword evidence="4 6" id="KW-1133">Transmembrane helix</keyword>
<dbReference type="Pfam" id="PF04133">
    <property type="entry name" value="Vps55"/>
    <property type="match status" value="1"/>
</dbReference>
<gene>
    <name evidence="7" type="ORF">PHYEVI_LOCUS733</name>
</gene>
<keyword evidence="8" id="KW-1185">Reference proteome</keyword>
<evidence type="ECO:0000256" key="1">
    <source>
        <dbReference type="ARBA" id="ARBA00004141"/>
    </source>
</evidence>
<keyword evidence="5 6" id="KW-0472">Membrane</keyword>
<feature type="transmembrane region" description="Helical" evidence="6">
    <location>
        <begin position="7"/>
        <end position="27"/>
    </location>
</feature>
<evidence type="ECO:0000256" key="3">
    <source>
        <dbReference type="ARBA" id="ARBA00022692"/>
    </source>
</evidence>
<proteinExistence type="inferred from homology"/>
<feature type="transmembrane region" description="Helical" evidence="6">
    <location>
        <begin position="93"/>
        <end position="119"/>
    </location>
</feature>
<evidence type="ECO:0008006" key="9">
    <source>
        <dbReference type="Google" id="ProtNLM"/>
    </source>
</evidence>
<sequence length="129" mass="14005">MSGNAALVMLAFAGSIGMTLIILACALPEYGLWWPFFVVLFYILAPIPTLIARKYNDGSGSSNSCLEAAIFITMGILVSSFALPIVLARVPTIQWGACYLTLAANVVVYATLLGFFLTFDQDDSDYSMW</sequence>
<feature type="transmembrane region" description="Helical" evidence="6">
    <location>
        <begin position="64"/>
        <end position="87"/>
    </location>
</feature>
<reference evidence="7" key="1">
    <citation type="submission" date="2022-01" db="EMBL/GenBank/DDBJ databases">
        <authorList>
            <person name="King R."/>
        </authorList>
    </citation>
    <scope>NUCLEOTIDE SEQUENCE</scope>
</reference>
<feature type="transmembrane region" description="Helical" evidence="6">
    <location>
        <begin position="33"/>
        <end position="52"/>
    </location>
</feature>
<dbReference type="GO" id="GO:0005768">
    <property type="term" value="C:endosome"/>
    <property type="evidence" value="ECO:0007669"/>
    <property type="project" value="TreeGrafter"/>
</dbReference>
<dbReference type="InterPro" id="IPR007262">
    <property type="entry name" value="Vps55/LEPROT"/>
</dbReference>
<evidence type="ECO:0000256" key="6">
    <source>
        <dbReference type="SAM" id="Phobius"/>
    </source>
</evidence>
<comment type="subcellular location">
    <subcellularLocation>
        <location evidence="1">Membrane</location>
        <topology evidence="1">Multi-pass membrane protein</topology>
    </subcellularLocation>
</comment>
<dbReference type="EMBL" id="OU900094">
    <property type="protein sequence ID" value="CAH1140623.1"/>
    <property type="molecule type" value="Genomic_DNA"/>
</dbReference>
<dbReference type="PANTHER" id="PTHR12050:SF0">
    <property type="entry name" value="RH04491P"/>
    <property type="match status" value="1"/>
</dbReference>
<dbReference type="GO" id="GO:0032511">
    <property type="term" value="P:late endosome to vacuole transport via multivesicular body sorting pathway"/>
    <property type="evidence" value="ECO:0007669"/>
    <property type="project" value="TreeGrafter"/>
</dbReference>
<dbReference type="AlphaFoldDB" id="A0A9P0DJT1"/>
<evidence type="ECO:0000313" key="7">
    <source>
        <dbReference type="EMBL" id="CAH1140623.1"/>
    </source>
</evidence>
<dbReference type="GO" id="GO:0016020">
    <property type="term" value="C:membrane"/>
    <property type="evidence" value="ECO:0007669"/>
    <property type="project" value="UniProtKB-SubCell"/>
</dbReference>